<keyword evidence="1" id="KW-0472">Membrane</keyword>
<keyword evidence="1" id="KW-1133">Transmembrane helix</keyword>
<accession>A0A7Y0EPD5</accession>
<proteinExistence type="predicted"/>
<name>A0A7Y0EPD5_9BIFI</name>
<reference evidence="2 3" key="1">
    <citation type="submission" date="2020-02" db="EMBL/GenBank/DDBJ databases">
        <title>Characterization of phylogenetic diversity of novel bifidobacterial species isolated in Czech ZOOs.</title>
        <authorList>
            <person name="Lugli G.A."/>
            <person name="Vera N.B."/>
            <person name="Ventura M."/>
        </authorList>
    </citation>
    <scope>NUCLEOTIDE SEQUENCE [LARGE SCALE GENOMIC DNA]</scope>
    <source>
        <strain evidence="2 3">DSM 109957</strain>
    </source>
</reference>
<protein>
    <submittedName>
        <fullName evidence="2">MFS transporter</fullName>
    </submittedName>
</protein>
<evidence type="ECO:0000313" key="2">
    <source>
        <dbReference type="EMBL" id="NMM93954.1"/>
    </source>
</evidence>
<dbReference type="EMBL" id="JAAIII010000003">
    <property type="protein sequence ID" value="NMM93954.1"/>
    <property type="molecule type" value="Genomic_DNA"/>
</dbReference>
<dbReference type="Proteomes" id="UP000532194">
    <property type="component" value="Unassembled WGS sequence"/>
</dbReference>
<gene>
    <name evidence="2" type="ORF">G1C95_1141</name>
</gene>
<evidence type="ECO:0000256" key="1">
    <source>
        <dbReference type="SAM" id="Phobius"/>
    </source>
</evidence>
<comment type="caution">
    <text evidence="2">The sequence shown here is derived from an EMBL/GenBank/DDBJ whole genome shotgun (WGS) entry which is preliminary data.</text>
</comment>
<keyword evidence="1" id="KW-0812">Transmembrane</keyword>
<evidence type="ECO:0000313" key="3">
    <source>
        <dbReference type="Proteomes" id="UP000532194"/>
    </source>
</evidence>
<keyword evidence="3" id="KW-1185">Reference proteome</keyword>
<organism evidence="2 3">
    <name type="scientific">Bifidobacterium oedipodis</name>
    <dbReference type="NCBI Taxonomy" id="2675322"/>
    <lineage>
        <taxon>Bacteria</taxon>
        <taxon>Bacillati</taxon>
        <taxon>Actinomycetota</taxon>
        <taxon>Actinomycetes</taxon>
        <taxon>Bifidobacteriales</taxon>
        <taxon>Bifidobacteriaceae</taxon>
        <taxon>Bifidobacterium</taxon>
    </lineage>
</organism>
<sequence length="141" mass="14932">MSDSLTAAASKQERLAAYNANIAAADADPTLSPETGKTMDKVTLIRFGVGFLVFGLLWMSGLAIVSAVLLTKHLQNITGSNDVEGLVGVINSCTAIASLVSNLMFVIYCIQRRFQSVENMGFVSDNRCNSNVSGLIGLVIS</sequence>
<feature type="transmembrane region" description="Helical" evidence="1">
    <location>
        <begin position="89"/>
        <end position="110"/>
    </location>
</feature>
<dbReference type="RefSeq" id="WP_169172000.1">
    <property type="nucleotide sequence ID" value="NZ_JAAIII010000003.1"/>
</dbReference>
<feature type="transmembrane region" description="Helical" evidence="1">
    <location>
        <begin position="47"/>
        <end position="69"/>
    </location>
</feature>
<dbReference type="AlphaFoldDB" id="A0A7Y0EPD5"/>